<feature type="region of interest" description="Disordered" evidence="1">
    <location>
        <begin position="1"/>
        <end position="21"/>
    </location>
</feature>
<dbReference type="Proteomes" id="UP000261500">
    <property type="component" value="Unplaced"/>
</dbReference>
<evidence type="ECO:0000313" key="2">
    <source>
        <dbReference type="Ensembl" id="ENSPLAP00000028704.1"/>
    </source>
</evidence>
<proteinExistence type="predicted"/>
<name>A0A3B3VVB8_9TELE</name>
<evidence type="ECO:0000313" key="3">
    <source>
        <dbReference type="Proteomes" id="UP000261500"/>
    </source>
</evidence>
<protein>
    <submittedName>
        <fullName evidence="2">Uncharacterized protein</fullName>
    </submittedName>
</protein>
<dbReference type="AlphaFoldDB" id="A0A3B3VVB8"/>
<reference evidence="2" key="1">
    <citation type="submission" date="2025-08" db="UniProtKB">
        <authorList>
            <consortium name="Ensembl"/>
        </authorList>
    </citation>
    <scope>IDENTIFICATION</scope>
</reference>
<dbReference type="STRING" id="48699.ENSPLAP00000028704"/>
<organism evidence="2 3">
    <name type="scientific">Poecilia latipinna</name>
    <name type="common">sailfin molly</name>
    <dbReference type="NCBI Taxonomy" id="48699"/>
    <lineage>
        <taxon>Eukaryota</taxon>
        <taxon>Metazoa</taxon>
        <taxon>Chordata</taxon>
        <taxon>Craniata</taxon>
        <taxon>Vertebrata</taxon>
        <taxon>Euteleostomi</taxon>
        <taxon>Actinopterygii</taxon>
        <taxon>Neopterygii</taxon>
        <taxon>Teleostei</taxon>
        <taxon>Neoteleostei</taxon>
        <taxon>Acanthomorphata</taxon>
        <taxon>Ovalentaria</taxon>
        <taxon>Atherinomorphae</taxon>
        <taxon>Cyprinodontiformes</taxon>
        <taxon>Poeciliidae</taxon>
        <taxon>Poeciliinae</taxon>
        <taxon>Poecilia</taxon>
    </lineage>
</organism>
<feature type="region of interest" description="Disordered" evidence="1">
    <location>
        <begin position="39"/>
        <end position="62"/>
    </location>
</feature>
<sequence length="107" mass="12044">MSDLCSESSEEELAEVEETPWKQAAGQIPIIQLLPRSKTCSAAGSPKVSPKDSPRGSPRNSPLLFRKLLMNRSINLQRRRFTLAHTPRYRFSIPGQHGEGYRVQVPQ</sequence>
<dbReference type="GeneTree" id="ENSGT01010000223141"/>
<dbReference type="Ensembl" id="ENSPLAT00000022892.1">
    <property type="protein sequence ID" value="ENSPLAP00000028704.1"/>
    <property type="gene ID" value="ENSPLAG00000018258.1"/>
</dbReference>
<reference evidence="2" key="2">
    <citation type="submission" date="2025-09" db="UniProtKB">
        <authorList>
            <consortium name="Ensembl"/>
        </authorList>
    </citation>
    <scope>IDENTIFICATION</scope>
</reference>
<keyword evidence="3" id="KW-1185">Reference proteome</keyword>
<evidence type="ECO:0000256" key="1">
    <source>
        <dbReference type="SAM" id="MobiDB-lite"/>
    </source>
</evidence>
<feature type="compositionally biased region" description="Acidic residues" evidence="1">
    <location>
        <begin position="8"/>
        <end position="18"/>
    </location>
</feature>
<accession>A0A3B3VVB8</accession>